<accession>A0AAQ4F6K6</accession>
<feature type="transmembrane region" description="Helical" evidence="1">
    <location>
        <begin position="43"/>
        <end position="69"/>
    </location>
</feature>
<reference evidence="3" key="2">
    <citation type="submission" date="2023-03" db="EMBL/GenBank/DDBJ databases">
        <authorList>
            <person name="Thuy-Boun P."/>
        </authorList>
    </citation>
    <scope>NUCLEOTIDE SEQUENCE</scope>
    <source>
        <strain evidence="3">F_SG_1</strain>
        <tissue evidence="3">Salivary glands</tissue>
    </source>
</reference>
<dbReference type="EMBL" id="JARKHS020017367">
    <property type="protein sequence ID" value="KAK8773039.1"/>
    <property type="molecule type" value="Genomic_DNA"/>
</dbReference>
<dbReference type="AlphaFoldDB" id="A0AAQ4F6K6"/>
<gene>
    <name evidence="2" type="ORF">V5799_012428</name>
    <name evidence="3" type="ORF">V5799_015933</name>
</gene>
<organism evidence="3 4">
    <name type="scientific">Amblyomma americanum</name>
    <name type="common">Lone star tick</name>
    <dbReference type="NCBI Taxonomy" id="6943"/>
    <lineage>
        <taxon>Eukaryota</taxon>
        <taxon>Metazoa</taxon>
        <taxon>Ecdysozoa</taxon>
        <taxon>Arthropoda</taxon>
        <taxon>Chelicerata</taxon>
        <taxon>Arachnida</taxon>
        <taxon>Acari</taxon>
        <taxon>Parasitiformes</taxon>
        <taxon>Ixodida</taxon>
        <taxon>Ixodoidea</taxon>
        <taxon>Ixodidae</taxon>
        <taxon>Amblyomminae</taxon>
        <taxon>Amblyomma</taxon>
    </lineage>
</organism>
<reference evidence="3" key="3">
    <citation type="submission" date="2024-02" db="EMBL/GenBank/DDBJ databases">
        <authorList>
            <person name="Mcdaniel E.A."/>
            <person name="Celebi F.M."/>
            <person name="Reiter T."/>
            <person name="Weiss E.C."/>
            <person name="Chou S."/>
        </authorList>
    </citation>
    <scope>NUCLEOTIDE SEQUENCE</scope>
    <source>
        <strain evidence="3">F_SG_1</strain>
        <tissue evidence="3">Salivary glands</tissue>
    </source>
</reference>
<name>A0AAQ4F6K6_AMBAM</name>
<keyword evidence="1" id="KW-0812">Transmembrane</keyword>
<protein>
    <submittedName>
        <fullName evidence="3">Uncharacterized protein</fullName>
    </submittedName>
</protein>
<evidence type="ECO:0000313" key="4">
    <source>
        <dbReference type="Proteomes" id="UP001321473"/>
    </source>
</evidence>
<sequence length="77" mass="8555">MEEPQCVVNAVPTLSRDVSYAATTSVLPGHHMSMLEAVKRRRLCLQIVIVSLLLVGILAISSLAFYFLIMLRREIAV</sequence>
<reference evidence="3 4" key="1">
    <citation type="journal article" date="2023" name="Arcadia Sci">
        <title>De novo assembly of a long-read Amblyomma americanum tick genome.</title>
        <authorList>
            <person name="Chou S."/>
            <person name="Poskanzer K.E."/>
            <person name="Rollins M."/>
            <person name="Thuy-Boun P.S."/>
        </authorList>
    </citation>
    <scope>NUCLEOTIDE SEQUENCE [LARGE SCALE GENOMIC DNA]</scope>
    <source>
        <strain evidence="3">F_SG_1</strain>
        <tissue evidence="3">Salivary glands</tissue>
    </source>
</reference>
<evidence type="ECO:0000313" key="2">
    <source>
        <dbReference type="EMBL" id="KAK8773039.1"/>
    </source>
</evidence>
<keyword evidence="1" id="KW-0472">Membrane</keyword>
<dbReference type="EMBL" id="JARKHS020006360">
    <property type="protein sequence ID" value="KAK8782726.1"/>
    <property type="molecule type" value="Genomic_DNA"/>
</dbReference>
<keyword evidence="1" id="KW-1133">Transmembrane helix</keyword>
<dbReference type="Proteomes" id="UP001321473">
    <property type="component" value="Unassembled WGS sequence"/>
</dbReference>
<comment type="caution">
    <text evidence="3">The sequence shown here is derived from an EMBL/GenBank/DDBJ whole genome shotgun (WGS) entry which is preliminary data.</text>
</comment>
<keyword evidence="4" id="KW-1185">Reference proteome</keyword>
<proteinExistence type="predicted"/>
<evidence type="ECO:0000256" key="1">
    <source>
        <dbReference type="SAM" id="Phobius"/>
    </source>
</evidence>
<evidence type="ECO:0000313" key="3">
    <source>
        <dbReference type="EMBL" id="KAK8782726.1"/>
    </source>
</evidence>